<dbReference type="InterPro" id="IPR037066">
    <property type="entry name" value="Plug_dom_sf"/>
</dbReference>
<keyword evidence="3 7" id="KW-1134">Transmembrane beta strand</keyword>
<proteinExistence type="inferred from homology"/>
<feature type="signal peptide" evidence="8">
    <location>
        <begin position="1"/>
        <end position="30"/>
    </location>
</feature>
<dbReference type="NCBIfam" id="TIGR04056">
    <property type="entry name" value="OMP_RagA_SusC"/>
    <property type="match status" value="1"/>
</dbReference>
<dbReference type="RefSeq" id="WP_021589130.1">
    <property type="nucleotide sequence ID" value="NZ_AWEY01000008.1"/>
</dbReference>
<evidence type="ECO:0000256" key="1">
    <source>
        <dbReference type="ARBA" id="ARBA00004571"/>
    </source>
</evidence>
<organism evidence="10 11">
    <name type="scientific">Segatella baroniae F0067</name>
    <dbReference type="NCBI Taxonomy" id="1115809"/>
    <lineage>
        <taxon>Bacteria</taxon>
        <taxon>Pseudomonadati</taxon>
        <taxon>Bacteroidota</taxon>
        <taxon>Bacteroidia</taxon>
        <taxon>Bacteroidales</taxon>
        <taxon>Prevotellaceae</taxon>
        <taxon>Segatella</taxon>
    </lineage>
</organism>
<dbReference type="PROSITE" id="PS52016">
    <property type="entry name" value="TONB_DEPENDENT_REC_3"/>
    <property type="match status" value="1"/>
</dbReference>
<keyword evidence="6 7" id="KW-0998">Cell outer membrane</keyword>
<dbReference type="InterPro" id="IPR008969">
    <property type="entry name" value="CarboxyPept-like_regulatory"/>
</dbReference>
<dbReference type="PROSITE" id="PS51257">
    <property type="entry name" value="PROKAR_LIPOPROTEIN"/>
    <property type="match status" value="1"/>
</dbReference>
<comment type="caution">
    <text evidence="10">The sequence shown here is derived from an EMBL/GenBank/DDBJ whole genome shotgun (WGS) entry which is preliminary data.</text>
</comment>
<evidence type="ECO:0000256" key="3">
    <source>
        <dbReference type="ARBA" id="ARBA00022452"/>
    </source>
</evidence>
<evidence type="ECO:0000259" key="9">
    <source>
        <dbReference type="Pfam" id="PF07715"/>
    </source>
</evidence>
<comment type="subcellular location">
    <subcellularLocation>
        <location evidence="1 7">Cell outer membrane</location>
        <topology evidence="1 7">Multi-pass membrane protein</topology>
    </subcellularLocation>
</comment>
<evidence type="ECO:0000256" key="5">
    <source>
        <dbReference type="ARBA" id="ARBA00023136"/>
    </source>
</evidence>
<dbReference type="AlphaFoldDB" id="U2P790"/>
<evidence type="ECO:0000256" key="7">
    <source>
        <dbReference type="PROSITE-ProRule" id="PRU01360"/>
    </source>
</evidence>
<keyword evidence="2 7" id="KW-0813">Transport</keyword>
<dbReference type="InterPro" id="IPR012910">
    <property type="entry name" value="Plug_dom"/>
</dbReference>
<gene>
    <name evidence="10" type="ORF">HMPREF9135_0180</name>
</gene>
<keyword evidence="11" id="KW-1185">Reference proteome</keyword>
<keyword evidence="4 7" id="KW-0812">Transmembrane</keyword>
<dbReference type="InterPro" id="IPR023996">
    <property type="entry name" value="TonB-dep_OMP_SusC/RagA"/>
</dbReference>
<dbReference type="InterPro" id="IPR039426">
    <property type="entry name" value="TonB-dep_rcpt-like"/>
</dbReference>
<keyword evidence="8" id="KW-0732">Signal</keyword>
<dbReference type="Pfam" id="PF13620">
    <property type="entry name" value="CarboxypepD_reg"/>
    <property type="match status" value="1"/>
</dbReference>
<dbReference type="GO" id="GO:0009279">
    <property type="term" value="C:cell outer membrane"/>
    <property type="evidence" value="ECO:0007669"/>
    <property type="project" value="UniProtKB-SubCell"/>
</dbReference>
<sequence>MKIDIHKILHIHALLLAIGLLWLSCATALAQESQAARHSGRAMIHGRVVDEDGEPLVGASVRLVTLKPRQRLWGETVTDSEGRFRLPGAAGKPYVTVRYLGYLANTVAATPGDTVVVRLRPDVKELQETVVTGYYSKAKSSFTGTAVQVTGDELRQVNHTNLFDALKVFDPSFQVVDTYGQFGSDPNHVPDKIEIRGQNTMPDISQSNLQTMTSLPIFMLDGFEVNVRKIYDLDMNRIKSVTLLKDASASAIYGSRAANGVVVIETRTPQSGKLQVSYSLNGKFELPDLSSYNLMNAAEALAFQKAAGVFDAYREGEDPGNNLNSYNAVRRAVLNGADTYWLSKPLQVGFRQKHSLMIEGSVGKPSGQNHHVRFAVNLGYSRQDGVMKGSNRTSYEAGTKLIYQSPRLSVTNDLQFSLVTADESPYGRFSSYTSALPYYQEKDASGRYHRTLSIANLAPPGMALGVLASQRSPLYEAHYLNSYTTTEATSILDNLGFNWSILGGLRLRGTLSVNYDFGRSDAYLSPGSFTYTNDNSNGGSSPDVLYSRGKYEIGNSSGLTYYASAVLSYTRSYGPWDIQSILGGEARQSKTESDGYALTGFLGDAQDYLSYAVQYQRFGRISGTENTVRSAGIFTNQNFSYDNRYLCDLTCRLDGSSLYGRKQRQTPYWSVGLRWNIDNERFLKRHPIVNRLVLRANIGTTGNQNYTRNQASNMYSYLPRVYGGHFGAVVPTLANPDLHGQTTYNRNLGFETSLFGNRLNFELNLYYNSTKGNLTSVTIAPSVGYDSYKTNMGDLTNRGFDFSLNYSPIKTKDLLLNFTLNGTRNRNRIERISDALLRYNDTVNKAAQNAEGNASTVFLLKEGESMNTIYAVRSLGIDPGTGHEIYLDRNGTPTYTWRAADQVAVGVNEPTLQGYFGLNFRYKEWELGTNVNYAFGADKYNYTLHQKIENVDYMVNNDRRALTERWQQPGDIARYKAITDNSATKATSRFVQRENRLGMTSLRLSYTVPGQRLRRTWLSLLKFSLTANELFYLSTIRQERGLAYPFTRSATFSAQLHF</sequence>
<dbReference type="Gene3D" id="2.40.170.20">
    <property type="entry name" value="TonB-dependent receptor, beta-barrel domain"/>
    <property type="match status" value="1"/>
</dbReference>
<dbReference type="Pfam" id="PF07715">
    <property type="entry name" value="Plug"/>
    <property type="match status" value="1"/>
</dbReference>
<protein>
    <submittedName>
        <fullName evidence="10">TonB-linked outer membrane protein, SusC/RagA family</fullName>
    </submittedName>
</protein>
<evidence type="ECO:0000313" key="10">
    <source>
        <dbReference type="EMBL" id="ERK40001.1"/>
    </source>
</evidence>
<evidence type="ECO:0000256" key="6">
    <source>
        <dbReference type="ARBA" id="ARBA00023237"/>
    </source>
</evidence>
<accession>U2P790</accession>
<feature type="chain" id="PRO_5004632399" evidence="8">
    <location>
        <begin position="31"/>
        <end position="1058"/>
    </location>
</feature>
<dbReference type="Gene3D" id="2.60.40.1120">
    <property type="entry name" value="Carboxypeptidase-like, regulatory domain"/>
    <property type="match status" value="1"/>
</dbReference>
<dbReference type="NCBIfam" id="TIGR04057">
    <property type="entry name" value="SusC_RagA_signa"/>
    <property type="match status" value="1"/>
</dbReference>
<evidence type="ECO:0000256" key="8">
    <source>
        <dbReference type="SAM" id="SignalP"/>
    </source>
</evidence>
<keyword evidence="5 7" id="KW-0472">Membrane</keyword>
<comment type="similarity">
    <text evidence="7">Belongs to the TonB-dependent receptor family.</text>
</comment>
<evidence type="ECO:0000256" key="4">
    <source>
        <dbReference type="ARBA" id="ARBA00022692"/>
    </source>
</evidence>
<dbReference type="SUPFAM" id="SSF49464">
    <property type="entry name" value="Carboxypeptidase regulatory domain-like"/>
    <property type="match status" value="1"/>
</dbReference>
<evidence type="ECO:0000313" key="11">
    <source>
        <dbReference type="Proteomes" id="UP000016648"/>
    </source>
</evidence>
<evidence type="ECO:0000256" key="2">
    <source>
        <dbReference type="ARBA" id="ARBA00022448"/>
    </source>
</evidence>
<dbReference type="Gene3D" id="2.170.130.10">
    <property type="entry name" value="TonB-dependent receptor, plug domain"/>
    <property type="match status" value="1"/>
</dbReference>
<dbReference type="InterPro" id="IPR036942">
    <property type="entry name" value="Beta-barrel_TonB_sf"/>
</dbReference>
<dbReference type="SUPFAM" id="SSF56935">
    <property type="entry name" value="Porins"/>
    <property type="match status" value="1"/>
</dbReference>
<feature type="domain" description="TonB-dependent receptor plug" evidence="9">
    <location>
        <begin position="143"/>
        <end position="261"/>
    </location>
</feature>
<name>U2P790_9BACT</name>
<dbReference type="InterPro" id="IPR023997">
    <property type="entry name" value="TonB-dep_OMP_SusC/RagA_CS"/>
</dbReference>
<dbReference type="PATRIC" id="fig|1115809.3.peg.655"/>
<dbReference type="Proteomes" id="UP000016648">
    <property type="component" value="Unassembled WGS sequence"/>
</dbReference>
<reference evidence="10 11" key="1">
    <citation type="submission" date="2013-08" db="EMBL/GenBank/DDBJ databases">
        <authorList>
            <person name="Durkin A.S."/>
            <person name="Haft D.R."/>
            <person name="McCorrison J."/>
            <person name="Torralba M."/>
            <person name="Gillis M."/>
            <person name="Haft D.H."/>
            <person name="Methe B."/>
            <person name="Sutton G."/>
            <person name="Nelson K.E."/>
        </authorList>
    </citation>
    <scope>NUCLEOTIDE SEQUENCE [LARGE SCALE GENOMIC DNA]</scope>
    <source>
        <strain evidence="10 11">F0067</strain>
    </source>
</reference>
<dbReference type="EMBL" id="AWEY01000008">
    <property type="protein sequence ID" value="ERK40001.1"/>
    <property type="molecule type" value="Genomic_DNA"/>
</dbReference>